<dbReference type="AlphaFoldDB" id="A0A239E877"/>
<dbReference type="EMBL" id="FZON01000013">
    <property type="protein sequence ID" value="SNS40112.1"/>
    <property type="molecule type" value="Genomic_DNA"/>
</dbReference>
<evidence type="ECO:0000313" key="1">
    <source>
        <dbReference type="EMBL" id="SNS40112.1"/>
    </source>
</evidence>
<accession>A0A239E877</accession>
<organism evidence="1 2">
    <name type="scientific">Antarctobacter heliothermus</name>
    <dbReference type="NCBI Taxonomy" id="74033"/>
    <lineage>
        <taxon>Bacteria</taxon>
        <taxon>Pseudomonadati</taxon>
        <taxon>Pseudomonadota</taxon>
        <taxon>Alphaproteobacteria</taxon>
        <taxon>Rhodobacterales</taxon>
        <taxon>Roseobacteraceae</taxon>
        <taxon>Antarctobacter</taxon>
    </lineage>
</organism>
<evidence type="ECO:0000313" key="2">
    <source>
        <dbReference type="Proteomes" id="UP000198440"/>
    </source>
</evidence>
<reference evidence="1 2" key="1">
    <citation type="submission" date="2017-06" db="EMBL/GenBank/DDBJ databases">
        <authorList>
            <person name="Kim H.J."/>
            <person name="Triplett B.A."/>
        </authorList>
    </citation>
    <scope>NUCLEOTIDE SEQUENCE [LARGE SCALE GENOMIC DNA]</scope>
    <source>
        <strain evidence="1 2">DSM 11445</strain>
    </source>
</reference>
<proteinExistence type="predicted"/>
<protein>
    <submittedName>
        <fullName evidence="1">Uncharacterized protein</fullName>
    </submittedName>
</protein>
<gene>
    <name evidence="1" type="ORF">SAMN04488078_101380</name>
</gene>
<sequence>MFAPVDWGLSLPICNIIRQTPSLVMGKIGKAPRMTSRRFCFACETLPVYKALTLQASSRAASHARIARLTGIPQ</sequence>
<dbReference type="Proteomes" id="UP000198440">
    <property type="component" value="Unassembled WGS sequence"/>
</dbReference>
<name>A0A239E877_9RHOB</name>